<dbReference type="Gene3D" id="2.30.38.10">
    <property type="entry name" value="Luciferase, Domain 3"/>
    <property type="match status" value="1"/>
</dbReference>
<dbReference type="FunFam" id="2.30.38.10:FF:000003">
    <property type="entry name" value="Vibriobactin-specific 2,3-dihydroxybenzoate-AMP ligase"/>
    <property type="match status" value="1"/>
</dbReference>
<keyword evidence="1 5" id="KW-0436">Ligase</keyword>
<dbReference type="STRING" id="112413.SAMN05421854_106278"/>
<dbReference type="Pfam" id="PF00501">
    <property type="entry name" value="AMP-binding"/>
    <property type="match status" value="1"/>
</dbReference>
<accession>A0A1I5SCS6</accession>
<dbReference type="PANTHER" id="PTHR43767">
    <property type="entry name" value="LONG-CHAIN-FATTY-ACID--COA LIGASE"/>
    <property type="match status" value="1"/>
</dbReference>
<sequence>MLAGAQPWPPEFAARYRAEGYWTGETLADLARGWARRDGARIAVVSGDRRVGYAELDRRADELAAGLAELGLRPGDRAIVQLPNTVAFVEVALALFRLGVVPVFALPAHRALEIGCFAELTGARAYFGPAEHGGFDYRTLAGEVSANAPDLEFVVTDGDPGAYRRLADISAPPRPLPSPRGEDVAFLLLSGGTTDVPKLIPRTHDDYACQLRACAEVLSAGENSVYLAALPAGHNAALGCPGVLGTLRAGGRVVLSPTPSPDDALPLIEAEGVTLTTLMPALLPVWFELAPLFGADLKKVLLEVGGAALRPELAREMTDAGCRITHWFGMAEGVLCCTRPGAPAATVATTQGTPLFAADELLVVDDDGNAVVPGEEGELLYRGPCTLRGYYRADAHNTRSFTPDGFFRTGDLVRLTPRGELQVTGRIKDIVNRGGEKVGAQELEALLERHPGVAAAAVVAEPDPVLGERIRAFVVPAATPPKLEELRTFLHEQGAAAYKLPDRLDVVAGLPMTGAHKTDKKRLLREARP</sequence>
<dbReference type="Pfam" id="PF13193">
    <property type="entry name" value="AMP-binding_C"/>
    <property type="match status" value="1"/>
</dbReference>
<evidence type="ECO:0000259" key="3">
    <source>
        <dbReference type="Pfam" id="PF13193"/>
    </source>
</evidence>
<protein>
    <submittedName>
        <fullName evidence="4">(2,3-dihydroxybenzoyl)adenylate synthase</fullName>
    </submittedName>
    <submittedName>
        <fullName evidence="5">2,3-dihydroxybenzoate-AMP ligase</fullName>
    </submittedName>
</protein>
<dbReference type="InterPro" id="IPR000873">
    <property type="entry name" value="AMP-dep_synth/lig_dom"/>
</dbReference>
<dbReference type="Proteomes" id="UP000199137">
    <property type="component" value="Unassembled WGS sequence"/>
</dbReference>
<organism evidence="5 6">
    <name type="scientific">Amycolatopsis rubida</name>
    <dbReference type="NCBI Taxonomy" id="112413"/>
    <lineage>
        <taxon>Bacteria</taxon>
        <taxon>Bacillati</taxon>
        <taxon>Actinomycetota</taxon>
        <taxon>Actinomycetes</taxon>
        <taxon>Pseudonocardiales</taxon>
        <taxon>Pseudonocardiaceae</taxon>
        <taxon>Amycolatopsis</taxon>
    </lineage>
</organism>
<gene>
    <name evidence="4" type="ORF">G3I59_43730</name>
    <name evidence="5" type="ORF">SAMN05421854_106278</name>
</gene>
<evidence type="ECO:0000313" key="5">
    <source>
        <dbReference type="EMBL" id="SFP68483.1"/>
    </source>
</evidence>
<reference evidence="5 6" key="1">
    <citation type="submission" date="2016-10" db="EMBL/GenBank/DDBJ databases">
        <authorList>
            <person name="de Groot N.N."/>
        </authorList>
    </citation>
    <scope>NUCLEOTIDE SEQUENCE [LARGE SCALE GENOMIC DNA]</scope>
    <source>
        <strain evidence="5 6">DSM 44637</strain>
    </source>
</reference>
<evidence type="ECO:0000259" key="2">
    <source>
        <dbReference type="Pfam" id="PF00501"/>
    </source>
</evidence>
<dbReference type="OrthoDB" id="9803968at2"/>
<dbReference type="Gene3D" id="3.40.50.980">
    <property type="match status" value="2"/>
</dbReference>
<dbReference type="InterPro" id="IPR050237">
    <property type="entry name" value="ATP-dep_AMP-bd_enzyme"/>
</dbReference>
<dbReference type="Gene3D" id="3.30.300.30">
    <property type="match status" value="1"/>
</dbReference>
<feature type="domain" description="AMP-dependent synthetase/ligase" evidence="2">
    <location>
        <begin position="34"/>
        <end position="391"/>
    </location>
</feature>
<dbReference type="EMBL" id="FOWC01000006">
    <property type="protein sequence ID" value="SFP68483.1"/>
    <property type="molecule type" value="Genomic_DNA"/>
</dbReference>
<dbReference type="AlphaFoldDB" id="A0A1I5SCS6"/>
<dbReference type="SUPFAM" id="SSF56801">
    <property type="entry name" value="Acetyl-CoA synthetase-like"/>
    <property type="match status" value="1"/>
</dbReference>
<dbReference type="EMBL" id="JAAGNC010000212">
    <property type="protein sequence ID" value="NEC62338.1"/>
    <property type="molecule type" value="Genomic_DNA"/>
</dbReference>
<keyword evidence="7" id="KW-1185">Reference proteome</keyword>
<dbReference type="InterPro" id="IPR025110">
    <property type="entry name" value="AMP-bd_C"/>
</dbReference>
<dbReference type="GO" id="GO:0016878">
    <property type="term" value="F:acid-thiol ligase activity"/>
    <property type="evidence" value="ECO:0007669"/>
    <property type="project" value="UniProtKB-ARBA"/>
</dbReference>
<proteinExistence type="predicted"/>
<dbReference type="InterPro" id="IPR045851">
    <property type="entry name" value="AMP-bd_C_sf"/>
</dbReference>
<dbReference type="Proteomes" id="UP000470404">
    <property type="component" value="Unassembled WGS sequence"/>
</dbReference>
<evidence type="ECO:0000313" key="6">
    <source>
        <dbReference type="Proteomes" id="UP000199137"/>
    </source>
</evidence>
<dbReference type="RefSeq" id="WP_067588269.1">
    <property type="nucleotide sequence ID" value="NZ_FOWC01000006.1"/>
</dbReference>
<name>A0A1I5SCS6_9PSEU</name>
<evidence type="ECO:0000313" key="7">
    <source>
        <dbReference type="Proteomes" id="UP000470404"/>
    </source>
</evidence>
<dbReference type="PANTHER" id="PTHR43767:SF1">
    <property type="entry name" value="NONRIBOSOMAL PEPTIDE SYNTHASE PES1 (EUROFUNG)-RELATED"/>
    <property type="match status" value="1"/>
</dbReference>
<evidence type="ECO:0000256" key="1">
    <source>
        <dbReference type="ARBA" id="ARBA00022598"/>
    </source>
</evidence>
<feature type="domain" description="AMP-binding enzyme C-terminal" evidence="3">
    <location>
        <begin position="442"/>
        <end position="517"/>
    </location>
</feature>
<evidence type="ECO:0000313" key="4">
    <source>
        <dbReference type="EMBL" id="NEC62338.1"/>
    </source>
</evidence>
<reference evidence="4 7" key="2">
    <citation type="submission" date="2020-01" db="EMBL/GenBank/DDBJ databases">
        <title>Insect and environment-associated Actinomycetes.</title>
        <authorList>
            <person name="Currrie C."/>
            <person name="Chevrette M."/>
            <person name="Carlson C."/>
            <person name="Stubbendieck R."/>
            <person name="Wendt-Pienkowski E."/>
        </authorList>
    </citation>
    <scope>NUCLEOTIDE SEQUENCE [LARGE SCALE GENOMIC DNA]</scope>
    <source>
        <strain evidence="4 7">SID8386</strain>
    </source>
</reference>